<feature type="transmembrane region" description="Helical" evidence="7">
    <location>
        <begin position="232"/>
        <end position="256"/>
    </location>
</feature>
<name>A0A6G7WJ73_9LACT</name>
<feature type="transmembrane region" description="Helical" evidence="7">
    <location>
        <begin position="394"/>
        <end position="413"/>
    </location>
</feature>
<protein>
    <submittedName>
        <fullName evidence="8">MATE family efflux transporter</fullName>
    </submittedName>
</protein>
<evidence type="ECO:0000313" key="9">
    <source>
        <dbReference type="Proteomes" id="UP000501830"/>
    </source>
</evidence>
<evidence type="ECO:0000313" key="8">
    <source>
        <dbReference type="EMBL" id="QIK52221.1"/>
    </source>
</evidence>
<keyword evidence="4 7" id="KW-0812">Transmembrane</keyword>
<keyword evidence="6 7" id="KW-0472">Membrane</keyword>
<feature type="transmembrane region" description="Helical" evidence="7">
    <location>
        <begin position="285"/>
        <end position="304"/>
    </location>
</feature>
<dbReference type="Proteomes" id="UP000501830">
    <property type="component" value="Chromosome"/>
</dbReference>
<dbReference type="EMBL" id="CP049889">
    <property type="protein sequence ID" value="QIK52221.1"/>
    <property type="molecule type" value="Genomic_DNA"/>
</dbReference>
<dbReference type="NCBIfam" id="TIGR00797">
    <property type="entry name" value="matE"/>
    <property type="match status" value="1"/>
</dbReference>
<evidence type="ECO:0000256" key="3">
    <source>
        <dbReference type="ARBA" id="ARBA00022475"/>
    </source>
</evidence>
<evidence type="ECO:0000256" key="2">
    <source>
        <dbReference type="ARBA" id="ARBA00022448"/>
    </source>
</evidence>
<dbReference type="KEGG" id="jpo:G7058_09325"/>
<feature type="transmembrane region" description="Helical" evidence="7">
    <location>
        <begin position="50"/>
        <end position="79"/>
    </location>
</feature>
<dbReference type="PIRSF" id="PIRSF006603">
    <property type="entry name" value="DinF"/>
    <property type="match status" value="1"/>
</dbReference>
<reference evidence="8 9" key="1">
    <citation type="journal article" date="2017" name="Int. J. Syst. Evol. Microbiol.">
        <title>Jeotgalibaca porci sp. nov. and Jeotgalibaca arthritidis sp. nov., isolated from pigs, and emended description of the genus Jeotgalibaca.</title>
        <authorList>
            <person name="Zamora L."/>
            <person name="Perez-Sancho M."/>
            <person name="Dominguez L."/>
            <person name="Fernandez-Garayzabal J.F."/>
            <person name="Vela A.I."/>
        </authorList>
    </citation>
    <scope>NUCLEOTIDE SEQUENCE [LARGE SCALE GENOMIC DNA]</scope>
    <source>
        <strain evidence="8 9">CCUG 69148</strain>
    </source>
</reference>
<evidence type="ECO:0000256" key="6">
    <source>
        <dbReference type="ARBA" id="ARBA00023136"/>
    </source>
</evidence>
<sequence length="450" mass="49467">MKDMTIGSPFKHVIYFTIPLLLGNFAQQLYTLADTVIVGRTLGTSALGSIGAVASLIFFIQGFVIGVGSGLSIVLAQRFGSKNEQRIHDSYVTSMGIAFVLSVVISIVSILLSDTLLTALKIPQALYSDSKAYFTTAMFGLIIVMGFNLFSNVMRAMGSTKTLLWYSVLSYALNFLLDVILIVVFSFGVVGVAIATMLSQLIVSVLIFRHLSKRYPVLKLNKNDWKLKGDELRLHLTISVPIGLQNSIISIGNIVLQFKLNELTLGNIEAHAIATRLEGMVTAPMMTIGVATATFVAQNYGAGLTDRIWQGIRTSLILSVTYGFFMGGLVYFKGSTIVAWLVGATNEATTNSIEAYFKMTALFYVFLAVLFVLRYSLQGMGRTIAPTISGLVEMGIRSFVPLIFVGTFGFPAIAYSHPLAWFSTMTILLISTYLFMKNDRNKWWKRALLR</sequence>
<dbReference type="AlphaFoldDB" id="A0A6G7WJ73"/>
<dbReference type="InterPro" id="IPR052031">
    <property type="entry name" value="Membrane_Transporter-Flippase"/>
</dbReference>
<feature type="transmembrane region" description="Helical" evidence="7">
    <location>
        <begin position="12"/>
        <end position="30"/>
    </location>
</feature>
<feature type="transmembrane region" description="Helical" evidence="7">
    <location>
        <begin position="91"/>
        <end position="112"/>
    </location>
</feature>
<dbReference type="GO" id="GO:0005886">
    <property type="term" value="C:plasma membrane"/>
    <property type="evidence" value="ECO:0007669"/>
    <property type="project" value="UniProtKB-SubCell"/>
</dbReference>
<dbReference type="PANTHER" id="PTHR43549:SF3">
    <property type="entry name" value="MULTIDRUG RESISTANCE PROTEIN YPNP-RELATED"/>
    <property type="match status" value="1"/>
</dbReference>
<evidence type="ECO:0000256" key="1">
    <source>
        <dbReference type="ARBA" id="ARBA00004651"/>
    </source>
</evidence>
<evidence type="ECO:0000256" key="7">
    <source>
        <dbReference type="SAM" id="Phobius"/>
    </source>
</evidence>
<dbReference type="GeneID" id="94553484"/>
<feature type="transmembrane region" description="Helical" evidence="7">
    <location>
        <begin position="191"/>
        <end position="211"/>
    </location>
</feature>
<feature type="transmembrane region" description="Helical" evidence="7">
    <location>
        <begin position="355"/>
        <end position="373"/>
    </location>
</feature>
<evidence type="ECO:0000256" key="4">
    <source>
        <dbReference type="ARBA" id="ARBA00022692"/>
    </source>
</evidence>
<gene>
    <name evidence="8" type="ORF">G7058_09325</name>
</gene>
<keyword evidence="2" id="KW-0813">Transport</keyword>
<dbReference type="PANTHER" id="PTHR43549">
    <property type="entry name" value="MULTIDRUG RESISTANCE PROTEIN YPNP-RELATED"/>
    <property type="match status" value="1"/>
</dbReference>
<dbReference type="GO" id="GO:0015297">
    <property type="term" value="F:antiporter activity"/>
    <property type="evidence" value="ECO:0007669"/>
    <property type="project" value="InterPro"/>
</dbReference>
<dbReference type="Pfam" id="PF01554">
    <property type="entry name" value="MatE"/>
    <property type="match status" value="2"/>
</dbReference>
<feature type="transmembrane region" description="Helical" evidence="7">
    <location>
        <begin position="316"/>
        <end position="343"/>
    </location>
</feature>
<dbReference type="GO" id="GO:0042910">
    <property type="term" value="F:xenobiotic transmembrane transporter activity"/>
    <property type="evidence" value="ECO:0007669"/>
    <property type="project" value="InterPro"/>
</dbReference>
<feature type="transmembrane region" description="Helical" evidence="7">
    <location>
        <begin position="163"/>
        <end position="185"/>
    </location>
</feature>
<proteinExistence type="predicted"/>
<keyword evidence="5 7" id="KW-1133">Transmembrane helix</keyword>
<accession>A0A6G7WJ73</accession>
<keyword evidence="9" id="KW-1185">Reference proteome</keyword>
<feature type="transmembrane region" description="Helical" evidence="7">
    <location>
        <begin position="419"/>
        <end position="436"/>
    </location>
</feature>
<feature type="transmembrane region" description="Helical" evidence="7">
    <location>
        <begin position="132"/>
        <end position="151"/>
    </location>
</feature>
<comment type="subcellular location">
    <subcellularLocation>
        <location evidence="1">Cell membrane</location>
        <topology evidence="1">Multi-pass membrane protein</topology>
    </subcellularLocation>
</comment>
<evidence type="ECO:0000256" key="5">
    <source>
        <dbReference type="ARBA" id="ARBA00022989"/>
    </source>
</evidence>
<keyword evidence="3" id="KW-1003">Cell membrane</keyword>
<organism evidence="8 9">
    <name type="scientific">Jeotgalibaca porci</name>
    <dbReference type="NCBI Taxonomy" id="1868793"/>
    <lineage>
        <taxon>Bacteria</taxon>
        <taxon>Bacillati</taxon>
        <taxon>Bacillota</taxon>
        <taxon>Bacilli</taxon>
        <taxon>Lactobacillales</taxon>
        <taxon>Carnobacteriaceae</taxon>
        <taxon>Jeotgalibaca</taxon>
    </lineage>
</organism>
<dbReference type="InterPro" id="IPR002528">
    <property type="entry name" value="MATE_fam"/>
</dbReference>
<dbReference type="InterPro" id="IPR048279">
    <property type="entry name" value="MdtK-like"/>
</dbReference>
<dbReference type="RefSeq" id="WP_166063286.1">
    <property type="nucleotide sequence ID" value="NZ_CP049889.1"/>
</dbReference>